<organism evidence="1 2">
    <name type="scientific">Purpureocillium lilacinum</name>
    <name type="common">Paecilomyces lilacinus</name>
    <dbReference type="NCBI Taxonomy" id="33203"/>
    <lineage>
        <taxon>Eukaryota</taxon>
        <taxon>Fungi</taxon>
        <taxon>Dikarya</taxon>
        <taxon>Ascomycota</taxon>
        <taxon>Pezizomycotina</taxon>
        <taxon>Sordariomycetes</taxon>
        <taxon>Hypocreomycetidae</taxon>
        <taxon>Hypocreales</taxon>
        <taxon>Ophiocordycipitaceae</taxon>
        <taxon>Purpureocillium</taxon>
    </lineage>
</organism>
<dbReference type="EMBL" id="JBGNUJ010000012">
    <property type="protein sequence ID" value="KAL3952801.1"/>
    <property type="molecule type" value="Genomic_DNA"/>
</dbReference>
<proteinExistence type="predicted"/>
<accession>A0ACC4D8V1</accession>
<sequence length="272" mass="30437">MPLAHIKTWPSVPTKAYRWLKSIPFLRASPPAKRCRFTGERRPTNFPPLFWDNLSNVSLTTRALRELDRRNEAQQHSPISSGSGEAVPKDKARFARHGGPDLRHLRGFPAPMASTQSSKTSRRTQSTEATSVGGRSSKSSAYNKNFQEHLIDHGVAFESDVMRTILPVLCGDHDDIPSQQNVLFTELEPITNNTAVKPKPDLFDGASLQDLHQDLRGDQRLRSTIILCDAQNDIRRRNDRKTSCTMITKHSARVTLPSSHHAMGLPLSCEKA</sequence>
<gene>
    <name evidence="1" type="ORF">ACCO45_012744</name>
</gene>
<evidence type="ECO:0000313" key="2">
    <source>
        <dbReference type="Proteomes" id="UP001638806"/>
    </source>
</evidence>
<evidence type="ECO:0000313" key="1">
    <source>
        <dbReference type="EMBL" id="KAL3952801.1"/>
    </source>
</evidence>
<keyword evidence="2" id="KW-1185">Reference proteome</keyword>
<protein>
    <submittedName>
        <fullName evidence="1">Uncharacterized protein</fullName>
    </submittedName>
</protein>
<reference evidence="1" key="1">
    <citation type="submission" date="2024-12" db="EMBL/GenBank/DDBJ databases">
        <title>Comparative genomics and development of molecular markers within Purpureocillium lilacinum and among Purpureocillium species.</title>
        <authorList>
            <person name="Yeh Z.-Y."/>
            <person name="Ni N.-T."/>
            <person name="Lo P.-H."/>
            <person name="Mushyakhwo K."/>
            <person name="Lin C.-F."/>
            <person name="Nai Y.-S."/>
        </authorList>
    </citation>
    <scope>NUCLEOTIDE SEQUENCE</scope>
    <source>
        <strain evidence="1">NCHU-NPUST-175</strain>
    </source>
</reference>
<name>A0ACC4D8V1_PURLI</name>
<dbReference type="Proteomes" id="UP001638806">
    <property type="component" value="Unassembled WGS sequence"/>
</dbReference>
<comment type="caution">
    <text evidence="1">The sequence shown here is derived from an EMBL/GenBank/DDBJ whole genome shotgun (WGS) entry which is preliminary data.</text>
</comment>